<dbReference type="AlphaFoldDB" id="A0ABD0UK23"/>
<reference evidence="1 2" key="1">
    <citation type="journal article" date="2024" name="Plant Biotechnol. J.">
        <title>Dendrobium thyrsiflorum genome and its molecular insights into genes involved in important horticultural traits.</title>
        <authorList>
            <person name="Chen B."/>
            <person name="Wang J.Y."/>
            <person name="Zheng P.J."/>
            <person name="Li K.L."/>
            <person name="Liang Y.M."/>
            <person name="Chen X.F."/>
            <person name="Zhang C."/>
            <person name="Zhao X."/>
            <person name="He X."/>
            <person name="Zhang G.Q."/>
            <person name="Liu Z.J."/>
            <person name="Xu Q."/>
        </authorList>
    </citation>
    <scope>NUCLEOTIDE SEQUENCE [LARGE SCALE GENOMIC DNA]</scope>
    <source>
        <strain evidence="1">GZMU011</strain>
    </source>
</reference>
<organism evidence="1 2">
    <name type="scientific">Dendrobium thyrsiflorum</name>
    <name type="common">Pinecone-like raceme dendrobium</name>
    <name type="synonym">Orchid</name>
    <dbReference type="NCBI Taxonomy" id="117978"/>
    <lineage>
        <taxon>Eukaryota</taxon>
        <taxon>Viridiplantae</taxon>
        <taxon>Streptophyta</taxon>
        <taxon>Embryophyta</taxon>
        <taxon>Tracheophyta</taxon>
        <taxon>Spermatophyta</taxon>
        <taxon>Magnoliopsida</taxon>
        <taxon>Liliopsida</taxon>
        <taxon>Asparagales</taxon>
        <taxon>Orchidaceae</taxon>
        <taxon>Epidendroideae</taxon>
        <taxon>Malaxideae</taxon>
        <taxon>Dendrobiinae</taxon>
        <taxon>Dendrobium</taxon>
    </lineage>
</organism>
<sequence length="158" mass="17433">MAQYLTEIKSLVDQIAAAGSTVDAEDIILYILNGLPSTYQSFKTSIRTMLTPIGLDQFYSLLLSEEIHVASDASCASSFPDPKTALFTYRGRGRRGRGQNFHNNNRPANPPSERCQICLKKGYSASSCWHRLNLQYTPANASSAPKALLASSDKYYTN</sequence>
<gene>
    <name evidence="1" type="ORF">M5K25_016558</name>
</gene>
<evidence type="ECO:0000313" key="1">
    <source>
        <dbReference type="EMBL" id="KAL0913124.1"/>
    </source>
</evidence>
<accession>A0ABD0UK23</accession>
<name>A0ABD0UK23_DENTH</name>
<proteinExistence type="predicted"/>
<dbReference type="Pfam" id="PF14223">
    <property type="entry name" value="Retrotran_gag_2"/>
    <property type="match status" value="1"/>
</dbReference>
<dbReference type="Proteomes" id="UP001552299">
    <property type="component" value="Unassembled WGS sequence"/>
</dbReference>
<evidence type="ECO:0008006" key="3">
    <source>
        <dbReference type="Google" id="ProtNLM"/>
    </source>
</evidence>
<dbReference type="EMBL" id="JANQDX010000013">
    <property type="protein sequence ID" value="KAL0913124.1"/>
    <property type="molecule type" value="Genomic_DNA"/>
</dbReference>
<protein>
    <recommendedName>
        <fullName evidence="3">Retrovirus-related Pol polyprotein from transposon TNT 1-94</fullName>
    </recommendedName>
</protein>
<keyword evidence="2" id="KW-1185">Reference proteome</keyword>
<dbReference type="PANTHER" id="PTHR47481:SF31">
    <property type="entry name" value="OS01G0873500 PROTEIN"/>
    <property type="match status" value="1"/>
</dbReference>
<comment type="caution">
    <text evidence="1">The sequence shown here is derived from an EMBL/GenBank/DDBJ whole genome shotgun (WGS) entry which is preliminary data.</text>
</comment>
<evidence type="ECO:0000313" key="2">
    <source>
        <dbReference type="Proteomes" id="UP001552299"/>
    </source>
</evidence>
<dbReference type="PANTHER" id="PTHR47481">
    <property type="match status" value="1"/>
</dbReference>